<sequence>MRGLGLLALLALAIGAAFVMLVWRPAQATARLEAARAARVACSCRYVGGRTLGDCEKDMPPGRFPVSLSQDPAAHTVTASVPLAAAQTATYRKGWGCLLQPWQD</sequence>
<comment type="caution">
    <text evidence="1">The sequence shown here is derived from an EMBL/GenBank/DDBJ whole genome shotgun (WGS) entry which is preliminary data.</text>
</comment>
<accession>A0ABQ6PA49</accession>
<keyword evidence="2" id="KW-1185">Reference proteome</keyword>
<protein>
    <submittedName>
        <fullName evidence="1">Uncharacterized protein</fullName>
    </submittedName>
</protein>
<name>A0ABQ6PA49_9SPHN</name>
<organism evidence="1 2">
    <name type="scientific">Novosphingobium pituita</name>
    <dbReference type="NCBI Taxonomy" id="3056842"/>
    <lineage>
        <taxon>Bacteria</taxon>
        <taxon>Pseudomonadati</taxon>
        <taxon>Pseudomonadota</taxon>
        <taxon>Alphaproteobacteria</taxon>
        <taxon>Sphingomonadales</taxon>
        <taxon>Sphingomonadaceae</taxon>
        <taxon>Novosphingobium</taxon>
    </lineage>
</organism>
<evidence type="ECO:0000313" key="1">
    <source>
        <dbReference type="EMBL" id="GMM61242.1"/>
    </source>
</evidence>
<proteinExistence type="predicted"/>
<dbReference type="Proteomes" id="UP001187221">
    <property type="component" value="Unassembled WGS sequence"/>
</dbReference>
<evidence type="ECO:0000313" key="2">
    <source>
        <dbReference type="Proteomes" id="UP001187221"/>
    </source>
</evidence>
<gene>
    <name evidence="1" type="ORF">NUTIK01_20190</name>
</gene>
<reference evidence="1 2" key="1">
    <citation type="submission" date="2023-06" db="EMBL/GenBank/DDBJ databases">
        <title>Draft genome sequence of Novosphingobium sp. strain IK01.</title>
        <authorList>
            <person name="Hatamoto M."/>
            <person name="Ikarashi T."/>
            <person name="Yamaguchi T."/>
        </authorList>
    </citation>
    <scope>NUCLEOTIDE SEQUENCE [LARGE SCALE GENOMIC DNA]</scope>
    <source>
        <strain evidence="1 2">IK01</strain>
    </source>
</reference>
<dbReference type="EMBL" id="BTFW01000001">
    <property type="protein sequence ID" value="GMM61242.1"/>
    <property type="molecule type" value="Genomic_DNA"/>
</dbReference>